<evidence type="ECO:0000313" key="10">
    <source>
        <dbReference type="Proteomes" id="UP000249293"/>
    </source>
</evidence>
<accession>A0A2U9QZ58</accession>
<dbReference type="Gene3D" id="3.30.420.40">
    <property type="match status" value="2"/>
</dbReference>
<evidence type="ECO:0000256" key="3">
    <source>
        <dbReference type="ARBA" id="ARBA00022694"/>
    </source>
</evidence>
<evidence type="ECO:0000256" key="6">
    <source>
        <dbReference type="ARBA" id="ARBA00048117"/>
    </source>
</evidence>
<name>A0A2U9QZ58_PICKU</name>
<evidence type="ECO:0000256" key="7">
    <source>
        <dbReference type="HAMAP-Rule" id="MF_03179"/>
    </source>
</evidence>
<dbReference type="EMBL" id="CP028773">
    <property type="protein sequence ID" value="AWU74295.1"/>
    <property type="molecule type" value="Genomic_DNA"/>
</dbReference>
<comment type="subcellular location">
    <subcellularLocation>
        <location evidence="7">Mitochondrion</location>
    </subcellularLocation>
</comment>
<dbReference type="SUPFAM" id="SSF53067">
    <property type="entry name" value="Actin-like ATPase domain"/>
    <property type="match status" value="1"/>
</dbReference>
<dbReference type="HAMAP" id="MF_01445">
    <property type="entry name" value="TsaD"/>
    <property type="match status" value="1"/>
</dbReference>
<keyword evidence="5 7" id="KW-0012">Acyltransferase</keyword>
<evidence type="ECO:0000313" key="9">
    <source>
        <dbReference type="EMBL" id="AWU74295.1"/>
    </source>
</evidence>
<dbReference type="GO" id="GO:0046872">
    <property type="term" value="F:metal ion binding"/>
    <property type="evidence" value="ECO:0007669"/>
    <property type="project" value="UniProtKB-KW"/>
</dbReference>
<dbReference type="NCBIfam" id="TIGR00329">
    <property type="entry name" value="gcp_kae1"/>
    <property type="match status" value="1"/>
</dbReference>
<gene>
    <name evidence="7" type="primary">QRI7</name>
    <name evidence="9" type="ORF">C5L36_0A08890</name>
</gene>
<dbReference type="InterPro" id="IPR000905">
    <property type="entry name" value="Gcp-like_dom"/>
</dbReference>
<dbReference type="GO" id="GO:0072670">
    <property type="term" value="P:mitochondrial tRNA threonylcarbamoyladenosine modification"/>
    <property type="evidence" value="ECO:0007669"/>
    <property type="project" value="TreeGrafter"/>
</dbReference>
<keyword evidence="2 7" id="KW-0808">Transferase</keyword>
<comment type="catalytic activity">
    <reaction evidence="6 7">
        <text>L-threonylcarbamoyladenylate + adenosine(37) in tRNA = N(6)-L-threonylcarbamoyladenosine(37) in tRNA + AMP + H(+)</text>
        <dbReference type="Rhea" id="RHEA:37059"/>
        <dbReference type="Rhea" id="RHEA-COMP:10162"/>
        <dbReference type="Rhea" id="RHEA-COMP:10163"/>
        <dbReference type="ChEBI" id="CHEBI:15378"/>
        <dbReference type="ChEBI" id="CHEBI:73682"/>
        <dbReference type="ChEBI" id="CHEBI:74411"/>
        <dbReference type="ChEBI" id="CHEBI:74418"/>
        <dbReference type="ChEBI" id="CHEBI:456215"/>
        <dbReference type="EC" id="2.3.1.234"/>
    </reaction>
</comment>
<dbReference type="InterPro" id="IPR017861">
    <property type="entry name" value="KAE1/TsaD"/>
</dbReference>
<dbReference type="Proteomes" id="UP000249293">
    <property type="component" value="Chromosome 1"/>
</dbReference>
<organism evidence="9 10">
    <name type="scientific">Pichia kudriavzevii</name>
    <name type="common">Yeast</name>
    <name type="synonym">Issatchenkia orientalis</name>
    <dbReference type="NCBI Taxonomy" id="4909"/>
    <lineage>
        <taxon>Eukaryota</taxon>
        <taxon>Fungi</taxon>
        <taxon>Dikarya</taxon>
        <taxon>Ascomycota</taxon>
        <taxon>Saccharomycotina</taxon>
        <taxon>Pichiomycetes</taxon>
        <taxon>Pichiales</taxon>
        <taxon>Pichiaceae</taxon>
        <taxon>Pichia</taxon>
    </lineage>
</organism>
<evidence type="ECO:0000256" key="1">
    <source>
        <dbReference type="ARBA" id="ARBA00012156"/>
    </source>
</evidence>
<dbReference type="InterPro" id="IPR022450">
    <property type="entry name" value="TsaD"/>
</dbReference>
<dbReference type="PANTHER" id="PTHR11735">
    <property type="entry name" value="TRNA N6-ADENOSINE THREONYLCARBAMOYLTRANSFERASE"/>
    <property type="match status" value="1"/>
</dbReference>
<dbReference type="PRINTS" id="PR00789">
    <property type="entry name" value="OSIALOPTASE"/>
</dbReference>
<comment type="subunit">
    <text evidence="7">Homodimer.</text>
</comment>
<comment type="similarity">
    <text evidence="7">Belongs to the KAE1 / TsaD family.</text>
</comment>
<keyword evidence="10" id="KW-1185">Reference proteome</keyword>
<keyword evidence="3 7" id="KW-0819">tRNA processing</keyword>
<dbReference type="Pfam" id="PF00814">
    <property type="entry name" value="TsaD"/>
    <property type="match status" value="1"/>
</dbReference>
<dbReference type="InterPro" id="IPR043129">
    <property type="entry name" value="ATPase_NBD"/>
</dbReference>
<evidence type="ECO:0000256" key="5">
    <source>
        <dbReference type="ARBA" id="ARBA00023315"/>
    </source>
</evidence>
<dbReference type="VEuPathDB" id="FungiDB:C5L36_0A08890"/>
<comment type="cofactor">
    <cofactor evidence="7">
        <name>a divalent metal cation</name>
        <dbReference type="ChEBI" id="CHEBI:60240"/>
    </cofactor>
    <text evidence="7">Binds 1 divalent metal cation per subunit.</text>
</comment>
<reference evidence="9 10" key="1">
    <citation type="submission" date="2018-06" db="EMBL/GenBank/DDBJ databases">
        <title>Population genomics shows no distinction between pathogenic Candida krusei and environmental Pichia kudriavzevii: One species, four names.</title>
        <authorList>
            <person name="Douglass A.P."/>
            <person name="Offei B."/>
            <person name="Braun-Galleani S."/>
            <person name="Coughlan A.Y."/>
            <person name="Martos A."/>
            <person name="Ortiz-Merino R.A."/>
            <person name="Byrne K.P."/>
            <person name="Wolfe K.H."/>
        </authorList>
    </citation>
    <scope>NUCLEOTIDE SEQUENCE [LARGE SCALE GENOMIC DNA]</scope>
    <source>
        <strain evidence="9 10">CBS573</strain>
    </source>
</reference>
<protein>
    <recommendedName>
        <fullName evidence="1">N(6)-L-threonylcarbamoyladenine synthase</fullName>
        <ecNumber evidence="1">2.3.1.234</ecNumber>
    </recommendedName>
</protein>
<dbReference type="STRING" id="4909.A0A2U9QZ58"/>
<evidence type="ECO:0000259" key="8">
    <source>
        <dbReference type="Pfam" id="PF00814"/>
    </source>
</evidence>
<dbReference type="OrthoDB" id="10259622at2759"/>
<keyword evidence="7" id="KW-0496">Mitochondrion</keyword>
<proteinExistence type="inferred from homology"/>
<dbReference type="GO" id="GO:0061711">
    <property type="term" value="F:tRNA N(6)-L-threonylcarbamoyladenine synthase activity"/>
    <property type="evidence" value="ECO:0007669"/>
    <property type="project" value="UniProtKB-EC"/>
</dbReference>
<dbReference type="EC" id="2.3.1.234" evidence="1"/>
<comment type="function">
    <text evidence="7">Required for the formation of a threonylcarbamoyl group on adenosine at position 37 (t(6)A37) in mitochondrial tRNAs that read codons beginning with adenine. Probably involved in the transfer of the threonylcarbamoyl moiety of threonylcarbamoyl-AMP (TC-AMP) to the N6 group of A37. Involved in mitochondrial genome maintenance.</text>
</comment>
<dbReference type="GO" id="GO:0005739">
    <property type="term" value="C:mitochondrion"/>
    <property type="evidence" value="ECO:0007669"/>
    <property type="project" value="UniProtKB-SubCell"/>
</dbReference>
<feature type="domain" description="Gcp-like" evidence="8">
    <location>
        <begin position="47"/>
        <end position="340"/>
    </location>
</feature>
<dbReference type="PANTHER" id="PTHR11735:SF6">
    <property type="entry name" value="TRNA N6-ADENOSINE THREONYLCARBAMOYLTRANSFERASE, MITOCHONDRIAL"/>
    <property type="match status" value="1"/>
</dbReference>
<dbReference type="AlphaFoldDB" id="A0A2U9QZ58"/>
<sequence>MRPSLVRLYRVLAIETSCDDACVALLDRFSKESPPKIIDHQKATLNSASAGGVVPADAAVHNRKSISTLVDNLLKKHKWNVPSTKPDLIAVTRGPGMVGSLVGGYQLGMGLSIAWGCPLVGVNHMLGHLLVVRMQSNGELPKYPFLSLLVSGGHTMCVLSTSLTEHKILVDTVDIAAGDALDKCGRELGITGNMIGKESEKFLNLHRDQWEERVDIMVKEPMLNQWDRVDTLQYSFASFNSQVKNTLKKYYNSQIPSDDRIRARLLFQFQKTIFQHLISKIKLAIKADNLDVESIICSGGVSSNLYLRKMMKDQLQPLGLKNFYFPQLNLCTDNAVMIGWAGIELYENGFTTDVGTSVVRKWPIDSFLELEGWKKNGNQL</sequence>
<evidence type="ECO:0000256" key="2">
    <source>
        <dbReference type="ARBA" id="ARBA00022679"/>
    </source>
</evidence>
<evidence type="ECO:0000256" key="4">
    <source>
        <dbReference type="ARBA" id="ARBA00022723"/>
    </source>
</evidence>
<keyword evidence="4 7" id="KW-0479">Metal-binding</keyword>